<dbReference type="EMBL" id="JAAAHS010000124">
    <property type="protein sequence ID" value="NBE53180.1"/>
    <property type="molecule type" value="Genomic_DNA"/>
</dbReference>
<dbReference type="AlphaFoldDB" id="A0A964URN1"/>
<dbReference type="OrthoDB" id="4335696at2"/>
<dbReference type="GO" id="GO:0016887">
    <property type="term" value="F:ATP hydrolysis activity"/>
    <property type="evidence" value="ECO:0007669"/>
    <property type="project" value="InterPro"/>
</dbReference>
<dbReference type="InterPro" id="IPR049945">
    <property type="entry name" value="AAA_22"/>
</dbReference>
<reference evidence="2" key="1">
    <citation type="submission" date="2020-01" db="EMBL/GenBank/DDBJ databases">
        <title>Whole-genome analyses of novel actinobacteria.</title>
        <authorList>
            <person name="Sahin N."/>
        </authorList>
    </citation>
    <scope>NUCLEOTIDE SEQUENCE</scope>
    <source>
        <strain evidence="2">YC537</strain>
    </source>
</reference>
<dbReference type="Gene3D" id="3.40.50.300">
    <property type="entry name" value="P-loop containing nucleotide triphosphate hydrolases"/>
    <property type="match status" value="1"/>
</dbReference>
<dbReference type="PANTHER" id="PTHR47691:SF3">
    <property type="entry name" value="HTH-TYPE TRANSCRIPTIONAL REGULATOR RV0890C-RELATED"/>
    <property type="match status" value="1"/>
</dbReference>
<dbReference type="InterPro" id="IPR011990">
    <property type="entry name" value="TPR-like_helical_dom_sf"/>
</dbReference>
<dbReference type="SUPFAM" id="SSF48452">
    <property type="entry name" value="TPR-like"/>
    <property type="match status" value="1"/>
</dbReference>
<dbReference type="RefSeq" id="WP_161698831.1">
    <property type="nucleotide sequence ID" value="NZ_JAAAHS010000124.1"/>
</dbReference>
<gene>
    <name evidence="2" type="ORF">GUY60_17500</name>
</gene>
<accession>A0A964URN1</accession>
<dbReference type="PANTHER" id="PTHR47691">
    <property type="entry name" value="REGULATOR-RELATED"/>
    <property type="match status" value="1"/>
</dbReference>
<evidence type="ECO:0000259" key="1">
    <source>
        <dbReference type="Pfam" id="PF13401"/>
    </source>
</evidence>
<name>A0A964URN1_9ACTN</name>
<dbReference type="SUPFAM" id="SSF52540">
    <property type="entry name" value="P-loop containing nucleoside triphosphate hydrolases"/>
    <property type="match status" value="1"/>
</dbReference>
<feature type="domain" description="ORC1/DEAH AAA+ ATPase" evidence="1">
    <location>
        <begin position="21"/>
        <end position="132"/>
    </location>
</feature>
<protein>
    <recommendedName>
        <fullName evidence="1">ORC1/DEAH AAA+ ATPase domain-containing protein</fullName>
    </recommendedName>
</protein>
<organism evidence="2 3">
    <name type="scientific">Streptomyces boluensis</name>
    <dbReference type="NCBI Taxonomy" id="1775135"/>
    <lineage>
        <taxon>Bacteria</taxon>
        <taxon>Bacillati</taxon>
        <taxon>Actinomycetota</taxon>
        <taxon>Actinomycetes</taxon>
        <taxon>Kitasatosporales</taxon>
        <taxon>Streptomycetaceae</taxon>
        <taxon>Streptomyces</taxon>
    </lineage>
</organism>
<evidence type="ECO:0000313" key="3">
    <source>
        <dbReference type="Proteomes" id="UP000598297"/>
    </source>
</evidence>
<comment type="caution">
    <text evidence="2">The sequence shown here is derived from an EMBL/GenBank/DDBJ whole genome shotgun (WGS) entry which is preliminary data.</text>
</comment>
<evidence type="ECO:0000313" key="2">
    <source>
        <dbReference type="EMBL" id="NBE53180.1"/>
    </source>
</evidence>
<dbReference type="Pfam" id="PF13401">
    <property type="entry name" value="AAA_22"/>
    <property type="match status" value="1"/>
</dbReference>
<dbReference type="Proteomes" id="UP000598297">
    <property type="component" value="Unassembled WGS sequence"/>
</dbReference>
<sequence>MALVGREAEVDRIRELLARGRLVSVVGAAGRGKSRVAEAVAAGARRALPAGAAPDRVLWVSCWEEGARGAAHAVARALGGGPAGVREVVDRLRTRRLLLVLDDIDPVHGECIQLVQTLLQDAPGVRVLVTGRQPLGLGEEQVARLGALPVTWPDGADGPAVELFLRQARAVRRGYTVDAAGRALVREICTRLEGLPLALVLAAAQVPRFPLPRLATLLDAGQCWLRDEGRAVRRQRSLRAAMAAQYALCDRSVRVVWARLATVAGDFSLDAAVFLCQGGGVAPQDVPACLARLAAASVLEPVREAGGVLPPRYRMAAVARDFGAERLHAAGETDEAADRHLLWYSRVATSAHDLWRSGQHTRASLLIRDESDNLRAALERPPRDEIQADLALGMALDLWFWWAVCGHAAHGREVVERLLPLADPTGPLYGRALCLAGWLAASTGADDAPDLLCRAWSAAVLVGDATTAGHVAHVQGTMALSHGQLERAVGLLRDAAQLVPADPAHGPPAALSRMLLGVTHALRGDLPEALRAVRGALREPSAQRDLLIRCLGQYALALVDHLKGRRSRAWRRAQRALAHAVSLGCPAAVFAIEHLLNDIEHGPSGRPMRPPGLACEVAAAW</sequence>
<keyword evidence="3" id="KW-1185">Reference proteome</keyword>
<dbReference type="Gene3D" id="1.25.40.10">
    <property type="entry name" value="Tetratricopeptide repeat domain"/>
    <property type="match status" value="1"/>
</dbReference>
<proteinExistence type="predicted"/>
<dbReference type="InterPro" id="IPR027417">
    <property type="entry name" value="P-loop_NTPase"/>
</dbReference>
<dbReference type="PRINTS" id="PR00364">
    <property type="entry name" value="DISEASERSIST"/>
</dbReference>